<dbReference type="CDD" id="cd14014">
    <property type="entry name" value="STKc_PknB_like"/>
    <property type="match status" value="1"/>
</dbReference>
<dbReference type="InterPro" id="IPR011990">
    <property type="entry name" value="TPR-like_helical_dom_sf"/>
</dbReference>
<dbReference type="PANTHER" id="PTHR43289">
    <property type="entry name" value="MITOGEN-ACTIVATED PROTEIN KINASE KINASE KINASE 20-RELATED"/>
    <property type="match status" value="1"/>
</dbReference>
<dbReference type="Gene3D" id="1.10.510.10">
    <property type="entry name" value="Transferase(Phosphotransferase) domain 1"/>
    <property type="match status" value="1"/>
</dbReference>
<dbReference type="Proteomes" id="UP000217838">
    <property type="component" value="Unassembled WGS sequence"/>
</dbReference>
<dbReference type="Gene3D" id="2.60.120.560">
    <property type="entry name" value="Exo-inulinase, domain 1"/>
    <property type="match status" value="1"/>
</dbReference>
<dbReference type="InterPro" id="IPR017441">
    <property type="entry name" value="Protein_kinase_ATP_BS"/>
</dbReference>
<organism evidence="7 8">
    <name type="scientific">Aerophobetes bacterium</name>
    <dbReference type="NCBI Taxonomy" id="2030807"/>
    <lineage>
        <taxon>Bacteria</taxon>
        <taxon>Candidatus Aerophobota</taxon>
    </lineage>
</organism>
<dbReference type="Gene3D" id="3.30.200.20">
    <property type="entry name" value="Phosphorylase Kinase, domain 1"/>
    <property type="match status" value="1"/>
</dbReference>
<dbReference type="Pfam" id="PF00069">
    <property type="entry name" value="Pkinase"/>
    <property type="match status" value="1"/>
</dbReference>
<protein>
    <submittedName>
        <fullName evidence="7">Serine/threonine protein kinase</fullName>
    </submittedName>
</protein>
<accession>A0A2A4YB70</accession>
<proteinExistence type="inferred from homology"/>
<keyword evidence="2 5" id="KW-0547">Nucleotide-binding</keyword>
<evidence type="ECO:0000256" key="3">
    <source>
        <dbReference type="ARBA" id="ARBA00022777"/>
    </source>
</evidence>
<dbReference type="EMBL" id="NVUU01000118">
    <property type="protein sequence ID" value="PCI92088.1"/>
    <property type="molecule type" value="Genomic_DNA"/>
</dbReference>
<dbReference type="AlphaFoldDB" id="A0A2A4YB70"/>
<sequence>MTKPKLCKILMNQEAIKNPSEEPKRSIGPYEIIKSLGKGGMGEVFLVYDKMCDRMIALKQITSKLIHHEIIRDRFLKEARVASKLSHPCIIPIYSIHQNDGKIYYTMPFVEGETLKEIFKSTSEKEKKGLSPHEIGASIPSLARIFFSVCQAMSYAHSKGVLHRDLKPENIIVGKYGEVFILDWGIAKYVDVKEDDLDLDIPVDENLTRPGKVLGTVNYMAPERANKNPANFTTEIYALGVILFQILTLKLPFQRKTLENFRRIMRFETLIPPEEVAPYRDMPKQLSLIAMKCLSKKPEDRYPSIDEMIFDLENYIEGRPDWLLSENVSINKRSDWEFQENIILSKHLAITRIIDVIQWYAFMLSKNGFSGNLKLEFSLKLPGNKEGIGILMCVPEPSERKGLEDGYCLWIGPSSNPYATLFRSNAEVMSVPNSGISGDKASHFCIEKIDNNVKVYVDGTLRLNYVSHLPIVGNHIGLLYQDPDFELSDIKVFTGSQHAMVNCLSVPDAFLASKDFAKAYSEYKRIAQSFEGRTEGREALFRAGITLLEDAKRKTDKKEKLQFYTNAIDEFEKLRATPGAPLEYLGKSLVYYAQNDVIEEIKCLELAIRKYNRHPLLSIVKEQIIFRLHETSKSDRTSAYYFALLCLRLLPEIFSSIDHSRLLSHLTTHLHPLPFVNQDITFSEKRFEYLHIAMQLAFWVNKPLVLLDIIETLPENISERNELIGNAIFCMMNLGYTEFAKEKLEEQKHHLSNIHNAKADYRLGLITQALSDDKESIEQLISTFRKGIGTDEIRAFNYLIDSQTDLDLLETIELVNKVKSYEMDQKHQKSLNILLVKLLLQTENIKELDDLFSIFDENELNNPRSLIYFFKGCLLWKKQDRKAAEALFAKIPLDTFPHPHILAAHMILESLPPHLEAKALFWEKYQMFKKLALFYTAIGKGKKAKECKKALLKIERESHYPK</sequence>
<dbReference type="Gene3D" id="1.25.40.10">
    <property type="entry name" value="Tetratricopeptide repeat domain"/>
    <property type="match status" value="1"/>
</dbReference>
<dbReference type="InterPro" id="IPR011009">
    <property type="entry name" value="Kinase-like_dom_sf"/>
</dbReference>
<dbReference type="PROSITE" id="PS00108">
    <property type="entry name" value="PROTEIN_KINASE_ST"/>
    <property type="match status" value="1"/>
</dbReference>
<dbReference type="InterPro" id="IPR023507">
    <property type="entry name" value="Ser/Thr_kinase_PknD"/>
</dbReference>
<reference evidence="8" key="1">
    <citation type="submission" date="2017-08" db="EMBL/GenBank/DDBJ databases">
        <title>A dynamic microbial community with high functional redundancy inhabits the cold, oxic subseafloor aquifer.</title>
        <authorList>
            <person name="Tully B.J."/>
            <person name="Wheat C.G."/>
            <person name="Glazer B.T."/>
            <person name="Huber J.A."/>
        </authorList>
    </citation>
    <scope>NUCLEOTIDE SEQUENCE [LARGE SCALE GENOMIC DNA]</scope>
</reference>
<dbReference type="InterPro" id="IPR008271">
    <property type="entry name" value="Ser/Thr_kinase_AS"/>
</dbReference>
<dbReference type="SUPFAM" id="SSF56112">
    <property type="entry name" value="Protein kinase-like (PK-like)"/>
    <property type="match status" value="1"/>
</dbReference>
<dbReference type="GO" id="GO:0004674">
    <property type="term" value="F:protein serine/threonine kinase activity"/>
    <property type="evidence" value="ECO:0007669"/>
    <property type="project" value="UniProtKB-KW"/>
</dbReference>
<dbReference type="GO" id="GO:0005524">
    <property type="term" value="F:ATP binding"/>
    <property type="evidence" value="ECO:0007669"/>
    <property type="project" value="UniProtKB-UniRule"/>
</dbReference>
<dbReference type="InterPro" id="IPR000719">
    <property type="entry name" value="Prot_kinase_dom"/>
</dbReference>
<keyword evidence="4 5" id="KW-0067">ATP-binding</keyword>
<name>A0A2A4YB70_UNCAE</name>
<dbReference type="HAMAP" id="MF_01957">
    <property type="entry name" value="PknD_kinase"/>
    <property type="match status" value="1"/>
</dbReference>
<evidence type="ECO:0000313" key="7">
    <source>
        <dbReference type="EMBL" id="PCI92088.1"/>
    </source>
</evidence>
<feature type="binding site" evidence="5">
    <location>
        <position position="59"/>
    </location>
    <ligand>
        <name>ATP</name>
        <dbReference type="ChEBI" id="CHEBI:30616"/>
    </ligand>
</feature>
<evidence type="ECO:0000256" key="5">
    <source>
        <dbReference type="PROSITE-ProRule" id="PRU10141"/>
    </source>
</evidence>
<evidence type="ECO:0000313" key="8">
    <source>
        <dbReference type="Proteomes" id="UP000217838"/>
    </source>
</evidence>
<dbReference type="PANTHER" id="PTHR43289:SF34">
    <property type="entry name" value="SERINE_THREONINE-PROTEIN KINASE YBDM-RELATED"/>
    <property type="match status" value="1"/>
</dbReference>
<evidence type="ECO:0000256" key="4">
    <source>
        <dbReference type="ARBA" id="ARBA00022840"/>
    </source>
</evidence>
<evidence type="ECO:0000256" key="2">
    <source>
        <dbReference type="ARBA" id="ARBA00022741"/>
    </source>
</evidence>
<dbReference type="SMART" id="SM00220">
    <property type="entry name" value="S_TKc"/>
    <property type="match status" value="1"/>
</dbReference>
<dbReference type="PROSITE" id="PS00107">
    <property type="entry name" value="PROTEIN_KINASE_ATP"/>
    <property type="match status" value="1"/>
</dbReference>
<dbReference type="NCBIfam" id="NF009651">
    <property type="entry name" value="PRK13184.1"/>
    <property type="match status" value="1"/>
</dbReference>
<keyword evidence="7" id="KW-0723">Serine/threonine-protein kinase</keyword>
<comment type="caution">
    <text evidence="7">The sequence shown here is derived from an EMBL/GenBank/DDBJ whole genome shotgun (WGS) entry which is preliminary data.</text>
</comment>
<gene>
    <name evidence="7" type="ORF">COB11_07900</name>
</gene>
<keyword evidence="3 7" id="KW-0418">Kinase</keyword>
<evidence type="ECO:0000259" key="6">
    <source>
        <dbReference type="PROSITE" id="PS50011"/>
    </source>
</evidence>
<keyword evidence="1" id="KW-0808">Transferase</keyword>
<evidence type="ECO:0000256" key="1">
    <source>
        <dbReference type="ARBA" id="ARBA00022679"/>
    </source>
</evidence>
<dbReference type="PROSITE" id="PS50011">
    <property type="entry name" value="PROTEIN_KINASE_DOM"/>
    <property type="match status" value="1"/>
</dbReference>
<feature type="domain" description="Protein kinase" evidence="6">
    <location>
        <begin position="30"/>
        <end position="316"/>
    </location>
</feature>